<organism evidence="8 9">
    <name type="scientific">Acanthoscelides obtectus</name>
    <name type="common">Bean weevil</name>
    <name type="synonym">Bruchus obtectus</name>
    <dbReference type="NCBI Taxonomy" id="200917"/>
    <lineage>
        <taxon>Eukaryota</taxon>
        <taxon>Metazoa</taxon>
        <taxon>Ecdysozoa</taxon>
        <taxon>Arthropoda</taxon>
        <taxon>Hexapoda</taxon>
        <taxon>Insecta</taxon>
        <taxon>Pterygota</taxon>
        <taxon>Neoptera</taxon>
        <taxon>Endopterygota</taxon>
        <taxon>Coleoptera</taxon>
        <taxon>Polyphaga</taxon>
        <taxon>Cucujiformia</taxon>
        <taxon>Chrysomeloidea</taxon>
        <taxon>Chrysomelidae</taxon>
        <taxon>Bruchinae</taxon>
        <taxon>Bruchini</taxon>
        <taxon>Acanthoscelides</taxon>
    </lineage>
</organism>
<feature type="region of interest" description="Disordered" evidence="6">
    <location>
        <begin position="929"/>
        <end position="999"/>
    </location>
</feature>
<feature type="region of interest" description="Disordered" evidence="6">
    <location>
        <begin position="1038"/>
        <end position="1060"/>
    </location>
</feature>
<feature type="compositionally biased region" description="Basic and acidic residues" evidence="6">
    <location>
        <begin position="1429"/>
        <end position="1444"/>
    </location>
</feature>
<feature type="compositionally biased region" description="Polar residues" evidence="6">
    <location>
        <begin position="968"/>
        <end position="979"/>
    </location>
</feature>
<dbReference type="OrthoDB" id="6781579at2759"/>
<feature type="compositionally biased region" description="Acidic residues" evidence="6">
    <location>
        <begin position="1445"/>
        <end position="1456"/>
    </location>
</feature>
<evidence type="ECO:0000256" key="4">
    <source>
        <dbReference type="ARBA" id="ARBA00023125"/>
    </source>
</evidence>
<dbReference type="GO" id="GO:0005634">
    <property type="term" value="C:nucleus"/>
    <property type="evidence" value="ECO:0007669"/>
    <property type="project" value="InterPro"/>
</dbReference>
<dbReference type="PROSITE" id="PS50950">
    <property type="entry name" value="ZF_THAP"/>
    <property type="match status" value="1"/>
</dbReference>
<dbReference type="InterPro" id="IPR006612">
    <property type="entry name" value="THAP_Znf"/>
</dbReference>
<protein>
    <recommendedName>
        <fullName evidence="7">THAP-type domain-containing protein</fullName>
    </recommendedName>
</protein>
<feature type="compositionally biased region" description="Basic and acidic residues" evidence="6">
    <location>
        <begin position="608"/>
        <end position="618"/>
    </location>
</feature>
<feature type="region of interest" description="Disordered" evidence="6">
    <location>
        <begin position="1212"/>
        <end position="1277"/>
    </location>
</feature>
<dbReference type="SMART" id="SM00868">
    <property type="entry name" value="zf-AD"/>
    <property type="match status" value="2"/>
</dbReference>
<evidence type="ECO:0000313" key="9">
    <source>
        <dbReference type="Proteomes" id="UP001152888"/>
    </source>
</evidence>
<dbReference type="GO" id="GO:0008270">
    <property type="term" value="F:zinc ion binding"/>
    <property type="evidence" value="ECO:0007669"/>
    <property type="project" value="UniProtKB-KW"/>
</dbReference>
<evidence type="ECO:0000313" key="8">
    <source>
        <dbReference type="EMBL" id="CAH2007617.1"/>
    </source>
</evidence>
<dbReference type="EMBL" id="CAKOFQ010007757">
    <property type="protein sequence ID" value="CAH2007617.1"/>
    <property type="molecule type" value="Genomic_DNA"/>
</dbReference>
<dbReference type="InterPro" id="IPR012934">
    <property type="entry name" value="Znf_AD"/>
</dbReference>
<evidence type="ECO:0000256" key="2">
    <source>
        <dbReference type="ARBA" id="ARBA00022771"/>
    </source>
</evidence>
<proteinExistence type="predicted"/>
<keyword evidence="3" id="KW-0862">Zinc</keyword>
<sequence>MDNPRKPVLLDQIPQKSISAKLGTMPQIQCWVPECDSTSDHFLKKTFYSLPADPVLRDFWLAAAGRKFDFSLQNIWFCERHFHIDREGVLANFPVYHMPKKICRTCLVTIEDKKYAVLNYNIKSTMPNCVQQIFGNTSTVPLLEVLQFCTSEMTITTNPIPVTCTNCYRNIWIYYLFKKKCMYKEKAIEEEYNPGSYGNFVGCRACSTTNYTNVISLNENTELGRLLNSMFTKYYPSSFVPLGLCPSCESTLKEIQVFRRVLSLANQYFEQHQENLLHSQVSQDKPVVALKELDTAQKQIILSKLMVETGLRLKDKSSKPTEQNMVWNGIQKSFIQRGCNISIQNLKDLWSALILDYTLGRLKGTELDDIISEYLKAEPPTPTNKPLKKRYRSPLSTSASTSRDPVIQHILTGDVIPIRRHPEPMGIFEPNMIPPPSYNSIVPPPPYSLSTMCGSSTSTATCSAFDAKTGVRSTVENRAAAQEYQYQASYSGILSNQDHLKLEKVAGNVRKAPINTIPVIQSAILKSSMIIDLTEEEDKMVQVANISSSWEDQSPEGAGAHVEPDSETAKGNSVHAGGSTVNSVGKEASSSQMEMSDTGPGKQTSLKNEVDREHKNASHNWWTREKDMIFLDALTAQFKQANARSLIQIWRNLKNENLLSSKKATTLASHWYDLKKNYNKKSLDRGLSEKVSHCMKLFDQLDAIKNSVRASKQPDDENSVILVRKMTNFLHESDIFDVTWNVVLRKMSSCDKFAGYNYLNLKVQWQNLFRRLKTRTGGTALSNDLKEELDSLMGLMKKLKLRNYWHTELAPKKAESPWFGSKKKRRAMSKNVGKPQQCFSFQDKVDLLEAMKNEYEVSRSKATLAANPWRTLIIKVKSHRTKYDTWDESRLLRMWSQMKVSAKIHVKDGSDYVDMEVWNLLETHNKYLKNRKNDKRNSENLIPSSPEKKTEKQNDKEEKSEKGDNKAQKMSTPIKSPSKTPEAGTPVTTPTEKVQTVTASYTPTKRARTLISSCPSPKKIHTLIPSFCKVEKPDLSTKVESSSSCDPMPEQNEEKPSCSKVPVRVDDKTFEASSEILTIVIDSDSEFSEGNDDASDSKVTPPASSSVKAWTESEKNAFFKAVKLEFGTMLKNDENISNPWKTILKRLHESEYSMYSLKELDKVWRKIRMDAHLHENNNSLFVTPLDTEMNRLIKLLHTVKEAKKMNKLAEAKFHTKQEDADPKIPKTPSPENKKRKKGFHSIAKAKKDKKQKLALPPLDPNRIEEDQEAAESTPWSDKEQLDLISTVVTTGNEVFKPDNPKQYWNTVRMKLFENGHRERSLGALYYNWNRLLESAKRAWADQKVMNHFDKVVIEFLREVIMKKNDEKTYNPENGEKKQAPTNNLPENNTKNKQQSEPHSVNQNNSDKGKICDGSSAINENKDEEECDIAENRQESENKDDKTGVDDDTGDSSEDEYVSAADIMRMV</sequence>
<dbReference type="SUPFAM" id="SSF57716">
    <property type="entry name" value="Glucocorticoid receptor-like (DNA-binding domain)"/>
    <property type="match status" value="1"/>
</dbReference>
<feature type="compositionally biased region" description="Polar residues" evidence="6">
    <location>
        <begin position="394"/>
        <end position="403"/>
    </location>
</feature>
<feature type="region of interest" description="Disordered" evidence="6">
    <location>
        <begin position="378"/>
        <end position="403"/>
    </location>
</feature>
<feature type="compositionally biased region" description="Basic and acidic residues" evidence="6">
    <location>
        <begin position="1212"/>
        <end position="1224"/>
    </location>
</feature>
<feature type="compositionally biased region" description="Basic residues" evidence="6">
    <location>
        <begin position="1233"/>
        <end position="1252"/>
    </location>
</feature>
<feature type="compositionally biased region" description="Basic and acidic residues" evidence="6">
    <location>
        <begin position="1366"/>
        <end position="1378"/>
    </location>
</feature>
<feature type="compositionally biased region" description="Polar residues" evidence="6">
    <location>
        <begin position="1379"/>
        <end position="1405"/>
    </location>
</feature>
<feature type="compositionally biased region" description="Polar residues" evidence="6">
    <location>
        <begin position="579"/>
        <end position="607"/>
    </location>
</feature>
<name>A0A9P0M6Z7_ACAOB</name>
<gene>
    <name evidence="8" type="ORF">ACAOBT_LOCUS29750</name>
</gene>
<feature type="region of interest" description="Disordered" evidence="6">
    <location>
        <begin position="1366"/>
        <end position="1466"/>
    </location>
</feature>
<evidence type="ECO:0000256" key="6">
    <source>
        <dbReference type="SAM" id="MobiDB-lite"/>
    </source>
</evidence>
<evidence type="ECO:0000256" key="1">
    <source>
        <dbReference type="ARBA" id="ARBA00022723"/>
    </source>
</evidence>
<dbReference type="GO" id="GO:0003677">
    <property type="term" value="F:DNA binding"/>
    <property type="evidence" value="ECO:0007669"/>
    <property type="project" value="UniProtKB-UniRule"/>
</dbReference>
<feature type="compositionally biased region" description="Polar residues" evidence="6">
    <location>
        <begin position="986"/>
        <end position="999"/>
    </location>
</feature>
<keyword evidence="9" id="KW-1185">Reference proteome</keyword>
<keyword evidence="4 5" id="KW-0238">DNA-binding</keyword>
<evidence type="ECO:0000259" key="7">
    <source>
        <dbReference type="PROSITE" id="PS50950"/>
    </source>
</evidence>
<comment type="caution">
    <text evidence="8">The sequence shown here is derived from an EMBL/GenBank/DDBJ whole genome shotgun (WGS) entry which is preliminary data.</text>
</comment>
<accession>A0A9P0M6Z7</accession>
<feature type="region of interest" description="Disordered" evidence="6">
    <location>
        <begin position="548"/>
        <end position="618"/>
    </location>
</feature>
<dbReference type="Proteomes" id="UP001152888">
    <property type="component" value="Unassembled WGS sequence"/>
</dbReference>
<keyword evidence="2 5" id="KW-0863">Zinc-finger</keyword>
<keyword evidence="1" id="KW-0479">Metal-binding</keyword>
<reference evidence="8" key="1">
    <citation type="submission" date="2022-03" db="EMBL/GenBank/DDBJ databases">
        <authorList>
            <person name="Sayadi A."/>
        </authorList>
    </citation>
    <scope>NUCLEOTIDE SEQUENCE</scope>
</reference>
<feature type="compositionally biased region" description="Basic and acidic residues" evidence="6">
    <location>
        <begin position="946"/>
        <end position="967"/>
    </location>
</feature>
<feature type="domain" description="THAP-type" evidence="7">
    <location>
        <begin position="25"/>
        <end position="97"/>
    </location>
</feature>
<evidence type="ECO:0000256" key="5">
    <source>
        <dbReference type="PROSITE-ProRule" id="PRU00309"/>
    </source>
</evidence>
<evidence type="ECO:0000256" key="3">
    <source>
        <dbReference type="ARBA" id="ARBA00022833"/>
    </source>
</evidence>